<dbReference type="AlphaFoldDB" id="A0AAD6XT28"/>
<gene>
    <name evidence="1" type="ORF">B0H15DRAFT_783164</name>
</gene>
<reference evidence="1" key="1">
    <citation type="submission" date="2023-03" db="EMBL/GenBank/DDBJ databases">
        <title>Massive genome expansion in bonnet fungi (Mycena s.s.) driven by repeated elements and novel gene families across ecological guilds.</title>
        <authorList>
            <consortium name="Lawrence Berkeley National Laboratory"/>
            <person name="Harder C.B."/>
            <person name="Miyauchi S."/>
            <person name="Viragh M."/>
            <person name="Kuo A."/>
            <person name="Thoen E."/>
            <person name="Andreopoulos B."/>
            <person name="Lu D."/>
            <person name="Skrede I."/>
            <person name="Drula E."/>
            <person name="Henrissat B."/>
            <person name="Morin E."/>
            <person name="Kohler A."/>
            <person name="Barry K."/>
            <person name="LaButti K."/>
            <person name="Morin E."/>
            <person name="Salamov A."/>
            <person name="Lipzen A."/>
            <person name="Mereny Z."/>
            <person name="Hegedus B."/>
            <person name="Baldrian P."/>
            <person name="Stursova M."/>
            <person name="Weitz H."/>
            <person name="Taylor A."/>
            <person name="Grigoriev I.V."/>
            <person name="Nagy L.G."/>
            <person name="Martin F."/>
            <person name="Kauserud H."/>
        </authorList>
    </citation>
    <scope>NUCLEOTIDE SEQUENCE</scope>
    <source>
        <strain evidence="1">CBHHK173m</strain>
    </source>
</reference>
<protein>
    <submittedName>
        <fullName evidence="1">Uncharacterized protein</fullName>
    </submittedName>
</protein>
<organism evidence="1 2">
    <name type="scientific">Mycena belliarum</name>
    <dbReference type="NCBI Taxonomy" id="1033014"/>
    <lineage>
        <taxon>Eukaryota</taxon>
        <taxon>Fungi</taxon>
        <taxon>Dikarya</taxon>
        <taxon>Basidiomycota</taxon>
        <taxon>Agaricomycotina</taxon>
        <taxon>Agaricomycetes</taxon>
        <taxon>Agaricomycetidae</taxon>
        <taxon>Agaricales</taxon>
        <taxon>Marasmiineae</taxon>
        <taxon>Mycenaceae</taxon>
        <taxon>Mycena</taxon>
    </lineage>
</organism>
<sequence>MAAFEPLSPDDVFDVFDLELALTPGGKARRTIDARYRSIDSSSGRPTYKIQKKTKAHFLGRRNMTVEVARNLGWDSMIASPTLNGSKGYGAHSFPCPR</sequence>
<dbReference type="Proteomes" id="UP001222325">
    <property type="component" value="Unassembled WGS sequence"/>
</dbReference>
<comment type="caution">
    <text evidence="1">The sequence shown here is derived from an EMBL/GenBank/DDBJ whole genome shotgun (WGS) entry which is preliminary data.</text>
</comment>
<keyword evidence="2" id="KW-1185">Reference proteome</keyword>
<evidence type="ECO:0000313" key="2">
    <source>
        <dbReference type="Proteomes" id="UP001222325"/>
    </source>
</evidence>
<proteinExistence type="predicted"/>
<evidence type="ECO:0000313" key="1">
    <source>
        <dbReference type="EMBL" id="KAJ7085389.1"/>
    </source>
</evidence>
<accession>A0AAD6XT28</accession>
<name>A0AAD6XT28_9AGAR</name>
<dbReference type="EMBL" id="JARJCN010000034">
    <property type="protein sequence ID" value="KAJ7085389.1"/>
    <property type="molecule type" value="Genomic_DNA"/>
</dbReference>